<evidence type="ECO:0000313" key="9">
    <source>
        <dbReference type="Proteomes" id="UP000743899"/>
    </source>
</evidence>
<dbReference type="Pfam" id="PF00580">
    <property type="entry name" value="UvrD-helicase"/>
    <property type="match status" value="1"/>
</dbReference>
<dbReference type="InterPro" id="IPR014016">
    <property type="entry name" value="UvrD-like_ATP-bd"/>
</dbReference>
<gene>
    <name evidence="8" type="ORF">GW534_06020</name>
</gene>
<feature type="binding site" evidence="5">
    <location>
        <begin position="234"/>
        <end position="241"/>
    </location>
    <ligand>
        <name>ATP</name>
        <dbReference type="ChEBI" id="CHEBI:30616"/>
    </ligand>
</feature>
<proteinExistence type="predicted"/>
<dbReference type="NCBIfam" id="NF041464">
    <property type="entry name" value="HelD_BACSU"/>
    <property type="match status" value="1"/>
</dbReference>
<keyword evidence="6" id="KW-0175">Coiled coil</keyword>
<name>A0ABX0A1M0_9BACI</name>
<keyword evidence="2 5" id="KW-0378">Hydrolase</keyword>
<evidence type="ECO:0000256" key="5">
    <source>
        <dbReference type="PROSITE-ProRule" id="PRU00560"/>
    </source>
</evidence>
<dbReference type="InterPro" id="IPR027785">
    <property type="entry name" value="UvrD-like_helicase_C"/>
</dbReference>
<evidence type="ECO:0000256" key="6">
    <source>
        <dbReference type="SAM" id="Coils"/>
    </source>
</evidence>
<evidence type="ECO:0000313" key="8">
    <source>
        <dbReference type="EMBL" id="NCU17329.1"/>
    </source>
</evidence>
<dbReference type="EMBL" id="JAACYS010000019">
    <property type="protein sequence ID" value="NCU17329.1"/>
    <property type="molecule type" value="Genomic_DNA"/>
</dbReference>
<keyword evidence="4 5" id="KW-0067">ATP-binding</keyword>
<comment type="caution">
    <text evidence="8">The sequence shown here is derived from an EMBL/GenBank/DDBJ whole genome shotgun (WGS) entry which is preliminary data.</text>
</comment>
<feature type="domain" description="UvrD-like helicase ATP-binding" evidence="7">
    <location>
        <begin position="213"/>
        <end position="617"/>
    </location>
</feature>
<keyword evidence="3 5" id="KW-0347">Helicase</keyword>
<feature type="coiled-coil region" evidence="6">
    <location>
        <begin position="406"/>
        <end position="452"/>
    </location>
</feature>
<dbReference type="PROSITE" id="PS51198">
    <property type="entry name" value="UVRD_HELICASE_ATP_BIND"/>
    <property type="match status" value="1"/>
</dbReference>
<accession>A0ABX0A1M0</accession>
<dbReference type="RefSeq" id="WP_161920162.1">
    <property type="nucleotide sequence ID" value="NZ_JAACYS010000019.1"/>
</dbReference>
<evidence type="ECO:0000256" key="3">
    <source>
        <dbReference type="ARBA" id="ARBA00022806"/>
    </source>
</evidence>
<reference evidence="8 9" key="1">
    <citation type="submission" date="2020-01" db="EMBL/GenBank/DDBJ databases">
        <title>A novel Bacillus sp. from Pasinler.</title>
        <authorList>
            <person name="Adiguzel A."/>
            <person name="Ay H."/>
            <person name="Baltaci M.O."/>
        </authorList>
    </citation>
    <scope>NUCLEOTIDE SEQUENCE [LARGE SCALE GENOMIC DNA]</scope>
    <source>
        <strain evidence="8 9">P1</strain>
    </source>
</reference>
<dbReference type="Pfam" id="PF13538">
    <property type="entry name" value="UvrD_C_2"/>
    <property type="match status" value="1"/>
</dbReference>
<keyword evidence="1 5" id="KW-0547">Nucleotide-binding</keyword>
<sequence>MAEINENIRTEEQKRVDTVIEKIEKRMEKLESKTGNLKQDIVSLRKRFWEDVTVNIDDPDDVIETHASLKQQAELLGERERSHGQFYKQYKNLQRLKSSPYFGRIDFLEEGEKEAEQIYIGLFSLMDDDDENFLIYDWRAPISSMYYDYAPGPAQYETMDGPIKGEIELKRQYIIRDGKIKGLFDTGITIGDEILQTVLSDQADTQMKNIVATIQKEQNAIIRNNKKRYLVVQGAAGSGKTSAAMQRVAYLLYRYRETLKAENILLFSPNQMFNSYVSTVLPELGEDNMEQSTFYQYLQQRLKNIDVENPYTQLEYILGGKRDESYQLRKKSIQFKVSLQYKEIIDQYVEELLTKGILFKNIRFRGELILSKNEIVDYFYSLKQIPTIPNRISCVKEWILDKLQELEKNEQSKEWVEEERELLSKEDYLRIYRKLQKQQRFTENTFNDFEREEQLIGEWVVRRRIKPLRNKIINLAFLDVVGLYKQLFTWAEANSALFSLPEEWQEIKRLTVEKLATGELFYEDATPYLYLKDKLEGKQIHNSIRHLFIDEAQDYSPFQFSFLKEIFPNSRMTILGDMNQSIFTHSIHDEHAFAKSEDLFPGEELEKIVLTKSYRSTKQIVEFTEEMLTDEHKIEPFNRVGEIPTLTISPDKSKLLDHIIEKVTDLQNKGFETISIICKTAAEANEAYDALKESLNLRLIRKETSSYEKGILIIPSYLAKGIEFDAVIIYNCADDVYNQEDERKLFYTACTRAMHELHLYSVGKPSRFVQAVDKTKYKLIDRS</sequence>
<dbReference type="PANTHER" id="PTHR11070">
    <property type="entry name" value="UVRD / RECB / PCRA DNA HELICASE FAMILY MEMBER"/>
    <property type="match status" value="1"/>
</dbReference>
<dbReference type="Gene3D" id="3.40.50.300">
    <property type="entry name" value="P-loop containing nucleotide triphosphate hydrolases"/>
    <property type="match status" value="3"/>
</dbReference>
<dbReference type="InterPro" id="IPR048228">
    <property type="entry name" value="HelD_bacillota"/>
</dbReference>
<organism evidence="8 9">
    <name type="scientific">Pallidibacillus pasinlerensis</name>
    <dbReference type="NCBI Taxonomy" id="2703818"/>
    <lineage>
        <taxon>Bacteria</taxon>
        <taxon>Bacillati</taxon>
        <taxon>Bacillota</taxon>
        <taxon>Bacilli</taxon>
        <taxon>Bacillales</taxon>
        <taxon>Bacillaceae</taxon>
        <taxon>Pallidibacillus</taxon>
    </lineage>
</organism>
<dbReference type="InterPro" id="IPR000212">
    <property type="entry name" value="DNA_helicase_UvrD/REP"/>
</dbReference>
<evidence type="ECO:0000259" key="7">
    <source>
        <dbReference type="PROSITE" id="PS51198"/>
    </source>
</evidence>
<protein>
    <submittedName>
        <fullName evidence="8">UvrD-helicase domain-containing protein</fullName>
    </submittedName>
</protein>
<keyword evidence="9" id="KW-1185">Reference proteome</keyword>
<dbReference type="PANTHER" id="PTHR11070:SF17">
    <property type="entry name" value="DNA HELICASE IV"/>
    <property type="match status" value="1"/>
</dbReference>
<evidence type="ECO:0000256" key="2">
    <source>
        <dbReference type="ARBA" id="ARBA00022801"/>
    </source>
</evidence>
<feature type="coiled-coil region" evidence="6">
    <location>
        <begin position="13"/>
        <end position="47"/>
    </location>
</feature>
<dbReference type="InterPro" id="IPR027417">
    <property type="entry name" value="P-loop_NTPase"/>
</dbReference>
<evidence type="ECO:0000256" key="1">
    <source>
        <dbReference type="ARBA" id="ARBA00022741"/>
    </source>
</evidence>
<evidence type="ECO:0000256" key="4">
    <source>
        <dbReference type="ARBA" id="ARBA00022840"/>
    </source>
</evidence>
<dbReference type="Proteomes" id="UP000743899">
    <property type="component" value="Unassembled WGS sequence"/>
</dbReference>
<dbReference type="SUPFAM" id="SSF52540">
    <property type="entry name" value="P-loop containing nucleoside triphosphate hydrolases"/>
    <property type="match status" value="1"/>
</dbReference>